<evidence type="ECO:0000313" key="3">
    <source>
        <dbReference type="Proteomes" id="UP001359485"/>
    </source>
</evidence>
<keyword evidence="1" id="KW-1133">Transmembrane helix</keyword>
<evidence type="ECO:0000256" key="1">
    <source>
        <dbReference type="SAM" id="Phobius"/>
    </source>
</evidence>
<gene>
    <name evidence="2" type="ORF">RUM44_004082</name>
</gene>
<feature type="transmembrane region" description="Helical" evidence="1">
    <location>
        <begin position="62"/>
        <end position="81"/>
    </location>
</feature>
<proteinExistence type="predicted"/>
<keyword evidence="1" id="KW-0472">Membrane</keyword>
<keyword evidence="1" id="KW-0812">Transmembrane</keyword>
<dbReference type="EMBL" id="JAWJWF010000004">
    <property type="protein sequence ID" value="KAK6633475.1"/>
    <property type="molecule type" value="Genomic_DNA"/>
</dbReference>
<dbReference type="Proteomes" id="UP001359485">
    <property type="component" value="Unassembled WGS sequence"/>
</dbReference>
<comment type="caution">
    <text evidence="2">The sequence shown here is derived from an EMBL/GenBank/DDBJ whole genome shotgun (WGS) entry which is preliminary data.</text>
</comment>
<reference evidence="2 3" key="1">
    <citation type="submission" date="2023-09" db="EMBL/GenBank/DDBJ databases">
        <title>Genomes of two closely related lineages of the louse Polyplax serrata with different host specificities.</title>
        <authorList>
            <person name="Martinu J."/>
            <person name="Tarabai H."/>
            <person name="Stefka J."/>
            <person name="Hypsa V."/>
        </authorList>
    </citation>
    <scope>NUCLEOTIDE SEQUENCE [LARGE SCALE GENOMIC DNA]</scope>
    <source>
        <strain evidence="2">98ZLc_SE</strain>
    </source>
</reference>
<evidence type="ECO:0000313" key="2">
    <source>
        <dbReference type="EMBL" id="KAK6633475.1"/>
    </source>
</evidence>
<organism evidence="2 3">
    <name type="scientific">Polyplax serrata</name>
    <name type="common">Common mouse louse</name>
    <dbReference type="NCBI Taxonomy" id="468196"/>
    <lineage>
        <taxon>Eukaryota</taxon>
        <taxon>Metazoa</taxon>
        <taxon>Ecdysozoa</taxon>
        <taxon>Arthropoda</taxon>
        <taxon>Hexapoda</taxon>
        <taxon>Insecta</taxon>
        <taxon>Pterygota</taxon>
        <taxon>Neoptera</taxon>
        <taxon>Paraneoptera</taxon>
        <taxon>Psocodea</taxon>
        <taxon>Troctomorpha</taxon>
        <taxon>Phthiraptera</taxon>
        <taxon>Anoplura</taxon>
        <taxon>Polyplacidae</taxon>
        <taxon>Polyplax</taxon>
    </lineage>
</organism>
<sequence length="122" mass="13879">MLTGMGPPAPLGYGYGDTRYPILKEDVCGVGSVLPKNIIIATKNPGVGSGPPNERKDGHQQWTTVFWGPVLFAFVLFQVLFRKRERPTINLSQRKTKYLHYHPESDLRWETELEDMGPPRIR</sequence>
<name>A0ABR1B1U0_POLSC</name>
<keyword evidence="3" id="KW-1185">Reference proteome</keyword>
<accession>A0ABR1B1U0</accession>
<protein>
    <submittedName>
        <fullName evidence="2">Uncharacterized protein</fullName>
    </submittedName>
</protein>